<gene>
    <name evidence="1" type="ORF">NAPIS_ORF01113</name>
</gene>
<proteinExistence type="predicted"/>
<dbReference type="AlphaFoldDB" id="T0MDG3"/>
<keyword evidence="2" id="KW-1185">Reference proteome</keyword>
<dbReference type="EMBL" id="KE647154">
    <property type="protein sequence ID" value="EQB61301.1"/>
    <property type="molecule type" value="Genomic_DNA"/>
</dbReference>
<dbReference type="HOGENOM" id="CLU_063929_0_0_1"/>
<organism evidence="1 2">
    <name type="scientific">Vairimorpha apis BRL 01</name>
    <dbReference type="NCBI Taxonomy" id="1037528"/>
    <lineage>
        <taxon>Eukaryota</taxon>
        <taxon>Fungi</taxon>
        <taxon>Fungi incertae sedis</taxon>
        <taxon>Microsporidia</taxon>
        <taxon>Nosematidae</taxon>
        <taxon>Vairimorpha</taxon>
    </lineage>
</organism>
<name>T0MDG3_9MICR</name>
<dbReference type="Proteomes" id="UP000053780">
    <property type="component" value="Unassembled WGS sequence"/>
</dbReference>
<accession>T0MDG3</accession>
<evidence type="ECO:0000313" key="1">
    <source>
        <dbReference type="EMBL" id="EQB61301.1"/>
    </source>
</evidence>
<protein>
    <submittedName>
        <fullName evidence="1">Uncharacterized protein</fullName>
    </submittedName>
</protein>
<dbReference type="OrthoDB" id="2190712at2759"/>
<dbReference type="VEuPathDB" id="MicrosporidiaDB:NAPIS_ORF01113"/>
<reference evidence="1 2" key="1">
    <citation type="journal article" date="2013" name="BMC Genomics">
        <title>Genome sequencing and comparative genomics of honey bee microsporidia, Nosema apis reveal novel insights into host-parasite interactions.</title>
        <authorList>
            <person name="Chen Yp."/>
            <person name="Pettis J.S."/>
            <person name="Zhao Y."/>
            <person name="Liu X."/>
            <person name="Tallon L.J."/>
            <person name="Sadzewicz L.D."/>
            <person name="Li R."/>
            <person name="Zheng H."/>
            <person name="Huang S."/>
            <person name="Zhang X."/>
            <person name="Hamilton M.C."/>
            <person name="Pernal S.F."/>
            <person name="Melathopoulos A.P."/>
            <person name="Yan X."/>
            <person name="Evans J.D."/>
        </authorList>
    </citation>
    <scope>NUCLEOTIDE SEQUENCE [LARGE SCALE GENOMIC DNA]</scope>
    <source>
        <strain evidence="1 2">BRL 01</strain>
    </source>
</reference>
<evidence type="ECO:0000313" key="2">
    <source>
        <dbReference type="Proteomes" id="UP000053780"/>
    </source>
</evidence>
<sequence>MEQDSSSFEIIEETSSENEEIYFGNELISDSSEETKVVWVDSESEEENLRQEVEKDAEWINDKKFQAKNKTKINISLKYKLGFFKTNFNIKLIKCFSNIIILVDTMNIVYILDNLKLKETIKFEKYRITDVELFNDFLYFCSEKSNRIKEINVSNFEIKNINKELTRNIRKLKKIDTLLYVLGDTFLCVDERLNVINEVFDKILDVQKFKQSLFGLNANGNILQFDKYINMSNKIVYEEKFLFKNLEIIDDYLIVVTTQGLIFIDNNLEYVKETKDKSDIIYVTKIGDMILYTTKSKNGIKIMNNKLQYINIRSRLPMCFYAIKYNNDLLMCSHREVHHIKIKNT</sequence>